<dbReference type="InterPro" id="IPR035699">
    <property type="entry name" value="AAA_6"/>
</dbReference>
<keyword evidence="17" id="KW-0407">Ion channel</keyword>
<dbReference type="Gene3D" id="1.20.920.60">
    <property type="match status" value="1"/>
</dbReference>
<evidence type="ECO:0000256" key="14">
    <source>
        <dbReference type="ARBA" id="ARBA00023257"/>
    </source>
</evidence>
<protein>
    <submittedName>
        <fullName evidence="28">Glutamate receptor 4</fullName>
    </submittedName>
</protein>
<evidence type="ECO:0000256" key="17">
    <source>
        <dbReference type="ARBA" id="ARBA00023303"/>
    </source>
</evidence>
<dbReference type="PANTHER" id="PTHR46532">
    <property type="entry name" value="MALE FERTILITY FACTOR KL5"/>
    <property type="match status" value="1"/>
</dbReference>
<evidence type="ECO:0000256" key="11">
    <source>
        <dbReference type="ARBA" id="ARBA00023157"/>
    </source>
</evidence>
<dbReference type="Pfam" id="PF08393">
    <property type="entry name" value="DHC_N2"/>
    <property type="match status" value="2"/>
</dbReference>
<feature type="transmembrane region" description="Helical" evidence="25">
    <location>
        <begin position="2542"/>
        <end position="2564"/>
    </location>
</feature>
<keyword evidence="29" id="KW-1185">Reference proteome</keyword>
<dbReference type="Pfam" id="PF12781">
    <property type="entry name" value="AAA_9"/>
    <property type="match status" value="1"/>
</dbReference>
<evidence type="ECO:0000313" key="28">
    <source>
        <dbReference type="EMBL" id="TSX85983.1"/>
    </source>
</evidence>
<feature type="coiled-coil region" evidence="23">
    <location>
        <begin position="1436"/>
        <end position="1515"/>
    </location>
</feature>
<dbReference type="InterPro" id="IPR013783">
    <property type="entry name" value="Ig-like_fold"/>
</dbReference>
<evidence type="ECO:0000256" key="7">
    <source>
        <dbReference type="ARBA" id="ARBA00023018"/>
    </source>
</evidence>
<dbReference type="InterPro" id="IPR001320">
    <property type="entry name" value="Iontro_rcpt_C"/>
</dbReference>
<evidence type="ECO:0000256" key="16">
    <source>
        <dbReference type="ARBA" id="ARBA00023288"/>
    </source>
</evidence>
<evidence type="ECO:0000256" key="25">
    <source>
        <dbReference type="SAM" id="Phobius"/>
    </source>
</evidence>
<keyword evidence="5" id="KW-0732">Signal</keyword>
<feature type="binding site" evidence="20">
    <location>
        <position position="2227"/>
    </location>
    <ligand>
        <name>L-glutamate</name>
        <dbReference type="ChEBI" id="CHEBI:29985"/>
    </ligand>
</feature>
<evidence type="ECO:0000256" key="21">
    <source>
        <dbReference type="PIRSR" id="PIRSR601508-2"/>
    </source>
</evidence>
<accession>A0A556V799</accession>
<keyword evidence="7" id="KW-0770">Synapse</keyword>
<dbReference type="FunFam" id="3.40.190.10:FF:000001">
    <property type="entry name" value="Glutamate receptor ionotropic, kainate 2"/>
    <property type="match status" value="1"/>
</dbReference>
<dbReference type="FunFam" id="3.40.50.2300:FF:000004">
    <property type="entry name" value="Glutamate receptor, ionotropic, AMPA 2"/>
    <property type="match status" value="1"/>
</dbReference>
<evidence type="ECO:0000256" key="23">
    <source>
        <dbReference type="SAM" id="Coils"/>
    </source>
</evidence>
<dbReference type="Gene3D" id="1.10.8.720">
    <property type="entry name" value="Region D6 of dynein motor"/>
    <property type="match status" value="1"/>
</dbReference>
<evidence type="ECO:0000259" key="26">
    <source>
        <dbReference type="SMART" id="SM00079"/>
    </source>
</evidence>
<dbReference type="Pfam" id="PF07728">
    <property type="entry name" value="AAA_5"/>
    <property type="match status" value="1"/>
</dbReference>
<evidence type="ECO:0000256" key="1">
    <source>
        <dbReference type="ARBA" id="ARBA00022448"/>
    </source>
</evidence>
<dbReference type="Gene3D" id="3.40.190.10">
    <property type="entry name" value="Periplasmic binding protein-like II"/>
    <property type="match status" value="2"/>
</dbReference>
<feature type="site" description="Interaction with the cone snail toxin Con-ikot-ikot" evidence="21">
    <location>
        <position position="2407"/>
    </location>
</feature>
<dbReference type="Gene3D" id="2.60.40.10">
    <property type="entry name" value="Immunoglobulins"/>
    <property type="match status" value="1"/>
</dbReference>
<comment type="catalytic activity">
    <reaction evidence="19">
        <text>Ca(2+)(in) = Ca(2+)(out)</text>
        <dbReference type="Rhea" id="RHEA:29671"/>
        <dbReference type="ChEBI" id="CHEBI:29108"/>
    </reaction>
</comment>
<dbReference type="GO" id="GO:0005524">
    <property type="term" value="F:ATP binding"/>
    <property type="evidence" value="ECO:0007669"/>
    <property type="project" value="InterPro"/>
</dbReference>
<keyword evidence="10" id="KW-0564">Palmitate</keyword>
<feature type="region of interest" description="Disordered" evidence="24">
    <location>
        <begin position="144"/>
        <end position="187"/>
    </location>
</feature>
<keyword evidence="4 25" id="KW-0812">Transmembrane</keyword>
<feature type="site" description="Interaction with the cone snail toxin Con-ikot-ikot" evidence="21">
    <location>
        <position position="2499"/>
    </location>
</feature>
<dbReference type="GO" id="GO:0007166">
    <property type="term" value="P:cell surface receptor signaling pathway"/>
    <property type="evidence" value="ECO:0007669"/>
    <property type="project" value="UniProtKB-ARBA"/>
</dbReference>
<feature type="transmembrane region" description="Helical" evidence="25">
    <location>
        <begin position="2270"/>
        <end position="2292"/>
    </location>
</feature>
<dbReference type="Gene3D" id="3.40.50.300">
    <property type="entry name" value="P-loop containing nucleotide triphosphate hydrolases"/>
    <property type="match status" value="2"/>
</dbReference>
<dbReference type="Gene3D" id="3.40.50.10140">
    <property type="entry name" value="Toll/interleukin-1 receptor homology (TIR) domain"/>
    <property type="match status" value="1"/>
</dbReference>
<feature type="disulfide bond" evidence="22">
    <location>
        <begin position="2465"/>
        <end position="2520"/>
    </location>
</feature>
<comment type="subcellular location">
    <subcellularLocation>
        <location evidence="18">Postsynaptic cell membrane</location>
        <topology evidence="18">Multi-pass membrane protein</topology>
    </subcellularLocation>
</comment>
<dbReference type="InterPro" id="IPR035706">
    <property type="entry name" value="AAA_9"/>
</dbReference>
<keyword evidence="14" id="KW-0628">Postsynaptic cell membrane</keyword>
<dbReference type="InterPro" id="IPR042219">
    <property type="entry name" value="AAA_lid_11_sf"/>
</dbReference>
<keyword evidence="2" id="KW-1003">Cell membrane</keyword>
<keyword evidence="11 22" id="KW-1015">Disulfide bond</keyword>
<keyword evidence="16" id="KW-0449">Lipoprotein</keyword>
<dbReference type="GO" id="GO:0022824">
    <property type="term" value="F:transmitter-gated monoatomic ion channel activity"/>
    <property type="evidence" value="ECO:0007669"/>
    <property type="project" value="UniProtKB-ARBA"/>
</dbReference>
<dbReference type="Pfam" id="PF01094">
    <property type="entry name" value="ANF_receptor"/>
    <property type="match status" value="1"/>
</dbReference>
<dbReference type="Gene3D" id="1.20.58.1120">
    <property type="match status" value="1"/>
</dbReference>
<evidence type="ECO:0000256" key="4">
    <source>
        <dbReference type="ARBA" id="ARBA00022692"/>
    </source>
</evidence>
<evidence type="ECO:0000256" key="5">
    <source>
        <dbReference type="ARBA" id="ARBA00022729"/>
    </source>
</evidence>
<evidence type="ECO:0000256" key="2">
    <source>
        <dbReference type="ARBA" id="ARBA00022475"/>
    </source>
</evidence>
<dbReference type="EMBL" id="VCAZ01000143">
    <property type="protein sequence ID" value="TSX85983.1"/>
    <property type="molecule type" value="Genomic_DNA"/>
</dbReference>
<feature type="binding site" evidence="20">
    <location>
        <position position="2402"/>
    </location>
    <ligand>
        <name>L-glutamate</name>
        <dbReference type="ChEBI" id="CHEBI:29985"/>
    </ligand>
</feature>
<dbReference type="Gene3D" id="1.10.287.70">
    <property type="match status" value="1"/>
</dbReference>
<dbReference type="PANTHER" id="PTHR46532:SF15">
    <property type="entry name" value="CYTOPLASMIC DYNEIN 2 HEAVY CHAIN 1"/>
    <property type="match status" value="1"/>
</dbReference>
<keyword evidence="23" id="KW-0175">Coiled coil</keyword>
<dbReference type="Pfam" id="PF10613">
    <property type="entry name" value="Lig_chan-Glu_bd"/>
    <property type="match status" value="1"/>
</dbReference>
<dbReference type="InterPro" id="IPR001828">
    <property type="entry name" value="ANF_lig-bd_rcpt"/>
</dbReference>
<feature type="binding site" evidence="20">
    <location>
        <position position="2452"/>
    </location>
    <ligand>
        <name>L-glutamate</name>
        <dbReference type="ChEBI" id="CHEBI:29985"/>
    </ligand>
</feature>
<evidence type="ECO:0000256" key="22">
    <source>
        <dbReference type="PIRSR" id="PIRSR601508-3"/>
    </source>
</evidence>
<dbReference type="InterPro" id="IPR019594">
    <property type="entry name" value="Glu/Gly-bd"/>
</dbReference>
<evidence type="ECO:0000256" key="3">
    <source>
        <dbReference type="ARBA" id="ARBA00022553"/>
    </source>
</evidence>
<proteinExistence type="predicted"/>
<dbReference type="Pfam" id="PF08205">
    <property type="entry name" value="C2-set_2"/>
    <property type="match status" value="1"/>
</dbReference>
<evidence type="ECO:0000256" key="15">
    <source>
        <dbReference type="ARBA" id="ARBA00023286"/>
    </source>
</evidence>
<comment type="caution">
    <text evidence="28">The sequence shown here is derived from an EMBL/GenBank/DDBJ whole genome shotgun (WGS) entry which is preliminary data.</text>
</comment>
<organism evidence="28 29">
    <name type="scientific">Bagarius yarrelli</name>
    <name type="common">Goonch</name>
    <name type="synonym">Bagrus yarrelli</name>
    <dbReference type="NCBI Taxonomy" id="175774"/>
    <lineage>
        <taxon>Eukaryota</taxon>
        <taxon>Metazoa</taxon>
        <taxon>Chordata</taxon>
        <taxon>Craniata</taxon>
        <taxon>Vertebrata</taxon>
        <taxon>Euteleostomi</taxon>
        <taxon>Actinopterygii</taxon>
        <taxon>Neopterygii</taxon>
        <taxon>Teleostei</taxon>
        <taxon>Ostariophysi</taxon>
        <taxon>Siluriformes</taxon>
        <taxon>Sisoridae</taxon>
        <taxon>Sisorinae</taxon>
        <taxon>Bagarius</taxon>
    </lineage>
</organism>
<keyword evidence="15" id="KW-1071">Ligand-gated ion channel</keyword>
<dbReference type="OrthoDB" id="5984008at2759"/>
<keyword evidence="8" id="KW-0406">Ion transport</keyword>
<feature type="transmembrane region" description="Helical" evidence="25">
    <location>
        <begin position="2351"/>
        <end position="2373"/>
    </location>
</feature>
<dbReference type="FunFam" id="1.10.287.70:FF:000067">
    <property type="entry name" value="glutamate receptor 2 isoform X1"/>
    <property type="match status" value="1"/>
</dbReference>
<dbReference type="GO" id="GO:0005858">
    <property type="term" value="C:axonemal dynein complex"/>
    <property type="evidence" value="ECO:0007669"/>
    <property type="project" value="TreeGrafter"/>
</dbReference>
<evidence type="ECO:0000256" key="18">
    <source>
        <dbReference type="ARBA" id="ARBA00034104"/>
    </source>
</evidence>
<evidence type="ECO:0000259" key="27">
    <source>
        <dbReference type="SMART" id="SM00918"/>
    </source>
</evidence>
<dbReference type="Pfam" id="PF12774">
    <property type="entry name" value="AAA_6"/>
    <property type="match status" value="1"/>
</dbReference>
<evidence type="ECO:0000313" key="29">
    <source>
        <dbReference type="Proteomes" id="UP000319801"/>
    </source>
</evidence>
<gene>
    <name evidence="28" type="ORF">Baya_14015</name>
</gene>
<dbReference type="InterPro" id="IPR054354">
    <property type="entry name" value="DYNC2H1-like_lid"/>
</dbReference>
<dbReference type="GO" id="GO:0007018">
    <property type="term" value="P:microtubule-based movement"/>
    <property type="evidence" value="ECO:0007669"/>
    <property type="project" value="InterPro"/>
</dbReference>
<feature type="site" description="Interaction with the cone snail toxin Con-ikot-ikot" evidence="21">
    <location>
        <position position="2202"/>
    </location>
</feature>
<feature type="domain" description="Ionotropic glutamate receptor C-terminal" evidence="26">
    <location>
        <begin position="2143"/>
        <end position="2516"/>
    </location>
</feature>
<evidence type="ECO:0000256" key="20">
    <source>
        <dbReference type="PIRSR" id="PIRSR601508-1"/>
    </source>
</evidence>
<dbReference type="SUPFAM" id="SSF53850">
    <property type="entry name" value="Periplasmic binding protein-like II"/>
    <property type="match status" value="1"/>
</dbReference>
<dbReference type="InterPro" id="IPR013162">
    <property type="entry name" value="CD80_C2-set"/>
</dbReference>
<feature type="disulfide bond" evidence="22">
    <location>
        <begin position="1866"/>
        <end position="2095"/>
    </location>
</feature>
<dbReference type="PRINTS" id="PR00177">
    <property type="entry name" value="NMDARECEPTOR"/>
</dbReference>
<dbReference type="CDD" id="cd13727">
    <property type="entry name" value="PBP2_iGluR_AMPA_GluR4"/>
    <property type="match status" value="1"/>
</dbReference>
<dbReference type="Gene3D" id="1.20.920.30">
    <property type="match status" value="1"/>
</dbReference>
<dbReference type="InterPro" id="IPR028082">
    <property type="entry name" value="Peripla_BP_I"/>
</dbReference>
<evidence type="ECO:0000256" key="9">
    <source>
        <dbReference type="ARBA" id="ARBA00023136"/>
    </source>
</evidence>
<keyword evidence="1" id="KW-0813">Transport</keyword>
<dbReference type="SUPFAM" id="SSF52540">
    <property type="entry name" value="P-loop containing nucleoside triphosphate hydrolases"/>
    <property type="match status" value="1"/>
</dbReference>
<dbReference type="InterPro" id="IPR035897">
    <property type="entry name" value="Toll_tir_struct_dom_sf"/>
</dbReference>
<dbReference type="GO" id="GO:0016887">
    <property type="term" value="F:ATP hydrolysis activity"/>
    <property type="evidence" value="ECO:0007669"/>
    <property type="project" value="InterPro"/>
</dbReference>
<dbReference type="Proteomes" id="UP000319801">
    <property type="component" value="Unassembled WGS sequence"/>
</dbReference>
<evidence type="ECO:0000256" key="19">
    <source>
        <dbReference type="ARBA" id="ARBA00036634"/>
    </source>
</evidence>
<dbReference type="GO" id="GO:0051959">
    <property type="term" value="F:dynein light intermediate chain binding"/>
    <property type="evidence" value="ECO:0007669"/>
    <property type="project" value="InterPro"/>
</dbReference>
<feature type="region of interest" description="Disordered" evidence="24">
    <location>
        <begin position="1678"/>
        <end position="1710"/>
    </location>
</feature>
<dbReference type="InterPro" id="IPR027417">
    <property type="entry name" value="P-loop_NTPase"/>
</dbReference>
<evidence type="ECO:0000256" key="8">
    <source>
        <dbReference type="ARBA" id="ARBA00023065"/>
    </source>
</evidence>
<keyword evidence="13" id="KW-0325">Glycoprotein</keyword>
<dbReference type="GO" id="GO:0045505">
    <property type="term" value="F:dynein intermediate chain binding"/>
    <property type="evidence" value="ECO:0007669"/>
    <property type="project" value="InterPro"/>
</dbReference>
<feature type="binding site" evidence="20">
    <location>
        <position position="2234"/>
    </location>
    <ligand>
        <name>L-glutamate</name>
        <dbReference type="ChEBI" id="CHEBI:29985"/>
    </ligand>
</feature>
<feature type="site" description="Crucial to convey clamshell closure to channel opening" evidence="21">
    <location>
        <position position="2380"/>
    </location>
</feature>
<keyword evidence="12 28" id="KW-0675">Receptor</keyword>
<dbReference type="InterPro" id="IPR011704">
    <property type="entry name" value="ATPase_dyneun-rel_AAA"/>
</dbReference>
<dbReference type="SMART" id="SM00918">
    <property type="entry name" value="Lig_chan-Glu_bd"/>
    <property type="match status" value="1"/>
</dbReference>
<reference evidence="28 29" key="1">
    <citation type="journal article" date="2019" name="Genome Biol. Evol.">
        <title>Whole-Genome Sequencing of the Giant Devil Catfish, Bagarius yarrelli.</title>
        <authorList>
            <person name="Jiang W."/>
            <person name="Lv Y."/>
            <person name="Cheng L."/>
            <person name="Yang K."/>
            <person name="Chao B."/>
            <person name="Wang X."/>
            <person name="Li Y."/>
            <person name="Pan X."/>
            <person name="You X."/>
            <person name="Zhang Y."/>
            <person name="Yang J."/>
            <person name="Li J."/>
            <person name="Zhang X."/>
            <person name="Liu S."/>
            <person name="Sun C."/>
            <person name="Yang J."/>
            <person name="Shi Q."/>
        </authorList>
    </citation>
    <scope>NUCLEOTIDE SEQUENCE [LARGE SCALE GENOMIC DNA]</scope>
    <source>
        <strain evidence="28">JWS20170419001</strain>
        <tissue evidence="28">Muscle</tissue>
    </source>
</reference>
<dbReference type="FunFam" id="3.40.190.10:FF:000666">
    <property type="entry name" value="Glutamate receptor, ionotropic, AMPA 2a"/>
    <property type="match status" value="1"/>
</dbReference>
<evidence type="ECO:0000256" key="10">
    <source>
        <dbReference type="ARBA" id="ARBA00023139"/>
    </source>
</evidence>
<name>A0A556V799_BAGYA</name>
<dbReference type="SUPFAM" id="SSF53822">
    <property type="entry name" value="Periplasmic binding protein-like I"/>
    <property type="match status" value="1"/>
</dbReference>
<keyword evidence="3" id="KW-0597">Phosphoprotein</keyword>
<evidence type="ECO:0000256" key="12">
    <source>
        <dbReference type="ARBA" id="ARBA00023170"/>
    </source>
</evidence>
<feature type="binding site" evidence="20">
    <location>
        <position position="2229"/>
    </location>
    <ligand>
        <name>L-glutamate</name>
        <dbReference type="ChEBI" id="CHEBI:29985"/>
    </ligand>
</feature>
<dbReference type="SMART" id="SM00079">
    <property type="entry name" value="PBPe"/>
    <property type="match status" value="1"/>
</dbReference>
<feature type="region of interest" description="Disordered" evidence="24">
    <location>
        <begin position="2575"/>
        <end position="2601"/>
    </location>
</feature>
<feature type="domain" description="Ionotropic glutamate receptor L-glutamate and glycine-binding" evidence="27">
    <location>
        <begin position="2153"/>
        <end position="2218"/>
    </location>
</feature>
<feature type="binding site" evidence="20">
    <location>
        <position position="2401"/>
    </location>
    <ligand>
        <name>L-glutamate</name>
        <dbReference type="ChEBI" id="CHEBI:29985"/>
    </ligand>
</feature>
<evidence type="ECO:0000256" key="13">
    <source>
        <dbReference type="ARBA" id="ARBA00023180"/>
    </source>
</evidence>
<dbReference type="GO" id="GO:0045211">
    <property type="term" value="C:postsynaptic membrane"/>
    <property type="evidence" value="ECO:0007669"/>
    <property type="project" value="UniProtKB-SubCell"/>
</dbReference>
<evidence type="ECO:0000256" key="24">
    <source>
        <dbReference type="SAM" id="MobiDB-lite"/>
    </source>
</evidence>
<dbReference type="Pfam" id="PF00060">
    <property type="entry name" value="Lig_chan"/>
    <property type="match status" value="1"/>
</dbReference>
<keyword evidence="6 25" id="KW-1133">Transmembrane helix</keyword>
<dbReference type="Gene3D" id="3.40.50.2300">
    <property type="match status" value="2"/>
</dbReference>
<dbReference type="Pfam" id="PF22597">
    <property type="entry name" value="DYN_lid"/>
    <property type="match status" value="1"/>
</dbReference>
<evidence type="ECO:0000256" key="6">
    <source>
        <dbReference type="ARBA" id="ARBA00022989"/>
    </source>
</evidence>
<dbReference type="InterPro" id="IPR001508">
    <property type="entry name" value="Iono_Glu_rcpt_met"/>
</dbReference>
<keyword evidence="9 25" id="KW-0472">Membrane</keyword>
<dbReference type="InterPro" id="IPR026983">
    <property type="entry name" value="DHC"/>
</dbReference>
<dbReference type="InterPro" id="IPR013602">
    <property type="entry name" value="Dynein_heavy_linker"/>
</dbReference>
<sequence>MQVSRRLVVVLSGPCVCEKSVQKLECGLCVYLHGACGTPVITVRWRRTHRSPCCRELADLRRCAICVHWHGTQSQHTNSRFWKRLRLALPVRPLALGRRLIDSTSSHSDLAAMAMRRHTYTRAHLHRESDEGARRCETACLDPVKPQPQSKMADKPQTAHLEPTKPQPQLKMADKPQTAHLEPTKPQPQFKMADKLAKCMFVIMSALQLLSAANYNIPTINVQGCGLDPAARNCVIICSSSGGFPKSNVTWHVVGGESSLLRYEELLLMQDEQSQLWNVSQDVRLNCSQLLNITCSCEKRLLVFFKLRPCVITENNISSMVLVSSMLESPISTLYQSIRTVFNPALHQDYSTLDSVSLAEALPVIDQTRDVLDDVWKQNEHAPYSETRMRRLMDVTGFSVARFVQKKLCVLRLWEEPYSSVRESLKMGVAVCEQWTAACEYLSGQVWKRYSPHPWSGEKHRPLGLHDLTQRLQEVEDSLKMAEALLSDLPGFHAFVRFSDEVLEQLRSYEQEQFDDWTRDLTAGFLQANNRVMELDHEDGKLKVQYSERLVSLVKEVAHFYNTIDQQMIPSQKPMLLNYALSFEQVIKEWIVLGQVDMEALVEKHLQTVQDWERNFRALKVKGKEVERLISVQKVDCFTVNCEPVKASIDDLIQKLFDTMLTALRKSIQGHIQTVDSFVSGGMATLSTRPESIEEIGEANSKYSHLQAQISEVLPQFQHIEEKNRLLRSVAGGGVDSISSLRAKWDKFELMMESHQLMIREQVEVMKSSVSGRISVYLQELQKFRCRWDQLCPTDDVIESRTQDFEEFVFMWHDRLRKQEEHNTMTVMLQKEVDKYKALLPVLKYVRGDHLSQDHWLDLFRLLGLPKGTTLERLMFRDLLAVSHTIVDKALELKVGDNRCLLQSLKDSPYYQRFHDKVSLWETRLADLDDFLQSLNSIQRKWLYLEPIFGQSSVLQLKLKALILDVIHNLSVVRELLEVQVHSADDWVWKKQLRFYLEADQRCIVHMVDAVFNYTYEYQGNAPKLVHTPLTDKCYLTLTQAMRMGLGGNPYGPAGTGKTESVKALGVTESVLVVQALRLNTLSKLTFSDSARFDALLKDVFPTVDLNERLGLVVRQHTVNPKALSRQQLLGHMDMDTREWSDGVITAASRHVIREPQEVSSWIVCDGDIDPEWVESLNSVLDDNRLLTMPSGERIQFGPNVNFLYPDREQLQTIYSSYLSPVLQRSLGSHPTWSSIGKIHQLAGSLVQIYEQVKAKFSVDDYSHYLFTPCVLTQWVLNLLRYDLTADSVLEVVAYESHRLFRDKLVSDKDVHAFDNILSSGVLQYERENRELDLLIFSEVLDFVSRVDRVLSAPAGCVLLAGRSGVGRRTAAKQAVGNIKPESLSEIRSLRMPPDVIRDILEGVLRLMGIFDTSWVSMKSFLAKRGVREDIVTFDARKITQEIRESVEELLNLRKTESRMSKLEALLSSVGERVTELKDKFQCRTTEAAKLEAELSRAQETISAAEKLIHQLDGEHTRWSTQSVACPFLIDPSSRATEWLRTHLKANRLEVINQQDPNFMTSLELAVRFGKTLIIQEVDGVEPVLYPLLRRDLVAQGKSVRPRYVVQIGEKVVDYNEDFRLFLATRNPGPFIPPDAASVITEVNFTTTRAGLRGQLLALTIQQEKPELEREKTRLLQQEEEKKRRRGQGGEQSRGGAQEDSARSPGGLTATENAIYGGRVDNVCDLRVLRSYLHQFFSNKAVTHSRSRAISPFPPQINLPNSCSIAGSSLIQQKLTPPSEGSASPVLSFVLLEQFNAVRLVQNIHQSLASLRGLFIRNTDQEYTAFRLAVFLHNTSPNATEAPFNLVPHVDNIESANSFAVTNAFCSQYSRGVFAIFGVYDKRSVHTLSSFCASLHISLVSPSFPAEGDSQFLIQLRPSIRGALLSVIDHYDWTRFVFLYDTDRGYTILQAIMERAGQNGWLVSAICVENFGDAAYRRLLEDLDCRNEKKFVLDLEAERLRNFLEQGFKDVSLERFMHGGANVTGFQLVDFSKPMVIKLMQRWNKLDQREYPGSETPPKYTSSLTYDAVLVMAEAFRNLRRQKIDITRRGNAGDCLANPAAPWNQGIDMERTLKQVRIQGLTGNIQFDQNGRRINYTMDVYEMWSSGPQREGPYVMLKKNWEMYDGNNQYEGYCVDLMSEIANHIGIKYKLSIVPDGKYGARDPETKIWNGMVGELVYGKAEIAVAPLTITLVREEVIDFSKPFMSLGISIMIKKPQKSKPGVFSFLDPLAYEIWMCIVFAYIGVSVVLFLVSRFSPYEWKRDEADEEPDADQPPNEFGIFNSLWFSLGAFMQQGCDFTPRSLSGRIVGGVWWFFTLIIISSYTANLAAFLTVERMVSPIESAEDLAKQTEIAYGTLDAGSTKEFFKRSKIAVYEKMWSYMKSAEPSVFTKTTAEGVARVRRSKGKYAFLLESTMNEYTEQRKPCDTMKVGGNLDSKGYGIATPKGSQLRTPVNLAVLKLSEAGVLDKLKNKWWYDKGECGPKDSGSKDKSSQALSLSNVAGVFYILVGGLGLAMLVALVEFCYKSRAEEKKRADEWKQKQAESAELNFSPGPSPSPSIQNLATYREGYNVYGSDGIKI</sequence>
<dbReference type="FunFam" id="3.40.50.300:FF:000598">
    <property type="entry name" value="Dynein cytoplasmic 2 heavy chain 1"/>
    <property type="match status" value="1"/>
</dbReference>